<name>X1EAZ2_9ZZZZ</name>
<keyword evidence="1" id="KW-1133">Transmembrane helix</keyword>
<keyword evidence="1" id="KW-0472">Membrane</keyword>
<reference evidence="2" key="1">
    <citation type="journal article" date="2014" name="Front. Microbiol.">
        <title>High frequency of phylogenetically diverse reductive dehalogenase-homologous genes in deep subseafloor sedimentary metagenomes.</title>
        <authorList>
            <person name="Kawai M."/>
            <person name="Futagami T."/>
            <person name="Toyoda A."/>
            <person name="Takaki Y."/>
            <person name="Nishi S."/>
            <person name="Hori S."/>
            <person name="Arai W."/>
            <person name="Tsubouchi T."/>
            <person name="Morono Y."/>
            <person name="Uchiyama I."/>
            <person name="Ito T."/>
            <person name="Fujiyama A."/>
            <person name="Inagaki F."/>
            <person name="Takami H."/>
        </authorList>
    </citation>
    <scope>NUCLEOTIDE SEQUENCE</scope>
    <source>
        <strain evidence="2">Expedition CK06-06</strain>
    </source>
</reference>
<accession>X1EAZ2</accession>
<organism evidence="2">
    <name type="scientific">marine sediment metagenome</name>
    <dbReference type="NCBI Taxonomy" id="412755"/>
    <lineage>
        <taxon>unclassified sequences</taxon>
        <taxon>metagenomes</taxon>
        <taxon>ecological metagenomes</taxon>
    </lineage>
</organism>
<proteinExistence type="predicted"/>
<gene>
    <name evidence="2" type="ORF">S01H4_58907</name>
</gene>
<dbReference type="EMBL" id="BART01034475">
    <property type="protein sequence ID" value="GAH17510.1"/>
    <property type="molecule type" value="Genomic_DNA"/>
</dbReference>
<dbReference type="AlphaFoldDB" id="X1EAZ2"/>
<sequence>MYKLIITAIAGLVVIAVPLIKWWLNRYSQKIQRQKAAYEKAASKIDNNTDTADLQSDIDDIRTGL</sequence>
<comment type="caution">
    <text evidence="2">The sequence shown here is derived from an EMBL/GenBank/DDBJ whole genome shotgun (WGS) entry which is preliminary data.</text>
</comment>
<keyword evidence="1" id="KW-0812">Transmembrane</keyword>
<evidence type="ECO:0000313" key="2">
    <source>
        <dbReference type="EMBL" id="GAH17510.1"/>
    </source>
</evidence>
<evidence type="ECO:0000256" key="1">
    <source>
        <dbReference type="SAM" id="Phobius"/>
    </source>
</evidence>
<protein>
    <submittedName>
        <fullName evidence="2">Uncharacterized protein</fullName>
    </submittedName>
</protein>
<feature type="transmembrane region" description="Helical" evidence="1">
    <location>
        <begin position="6"/>
        <end position="24"/>
    </location>
</feature>